<dbReference type="Proteomes" id="UP001283361">
    <property type="component" value="Unassembled WGS sequence"/>
</dbReference>
<organism evidence="1 2">
    <name type="scientific">Elysia crispata</name>
    <name type="common">lettuce slug</name>
    <dbReference type="NCBI Taxonomy" id="231223"/>
    <lineage>
        <taxon>Eukaryota</taxon>
        <taxon>Metazoa</taxon>
        <taxon>Spiralia</taxon>
        <taxon>Lophotrochozoa</taxon>
        <taxon>Mollusca</taxon>
        <taxon>Gastropoda</taxon>
        <taxon>Heterobranchia</taxon>
        <taxon>Euthyneura</taxon>
        <taxon>Panpulmonata</taxon>
        <taxon>Sacoglossa</taxon>
        <taxon>Placobranchoidea</taxon>
        <taxon>Plakobranchidae</taxon>
        <taxon>Elysia</taxon>
    </lineage>
</organism>
<accession>A0AAE0ZBX0</accession>
<evidence type="ECO:0000313" key="2">
    <source>
        <dbReference type="Proteomes" id="UP001283361"/>
    </source>
</evidence>
<reference evidence="1" key="1">
    <citation type="journal article" date="2023" name="G3 (Bethesda)">
        <title>A reference genome for the long-term kleptoplast-retaining sea slug Elysia crispata morphotype clarki.</title>
        <authorList>
            <person name="Eastman K.E."/>
            <person name="Pendleton A.L."/>
            <person name="Shaikh M.A."/>
            <person name="Suttiyut T."/>
            <person name="Ogas R."/>
            <person name="Tomko P."/>
            <person name="Gavelis G."/>
            <person name="Widhalm J.R."/>
            <person name="Wisecaver J.H."/>
        </authorList>
    </citation>
    <scope>NUCLEOTIDE SEQUENCE</scope>
    <source>
        <strain evidence="1">ECLA1</strain>
    </source>
</reference>
<keyword evidence="2" id="KW-1185">Reference proteome</keyword>
<protein>
    <submittedName>
        <fullName evidence="1">Uncharacterized protein</fullName>
    </submittedName>
</protein>
<sequence>MCNWRNWTDWGASGGQVMPGMADGLTHQLGKPLSPRPRTRGIKIPQVYQAGLAVGALDKHTPEHTINLAVSEWPSLVLNSSTVTDALPSLDSVRQRHVRRRNLFQWTNLAGSCLNLLPSTRAKSFSSPRRRVS</sequence>
<dbReference type="EMBL" id="JAWDGP010004208">
    <property type="protein sequence ID" value="KAK3766624.1"/>
    <property type="molecule type" value="Genomic_DNA"/>
</dbReference>
<comment type="caution">
    <text evidence="1">The sequence shown here is derived from an EMBL/GenBank/DDBJ whole genome shotgun (WGS) entry which is preliminary data.</text>
</comment>
<evidence type="ECO:0000313" key="1">
    <source>
        <dbReference type="EMBL" id="KAK3766624.1"/>
    </source>
</evidence>
<proteinExistence type="predicted"/>
<gene>
    <name evidence="1" type="ORF">RRG08_042403</name>
</gene>
<name>A0AAE0ZBX0_9GAST</name>
<dbReference type="AlphaFoldDB" id="A0AAE0ZBX0"/>